<reference evidence="1" key="1">
    <citation type="submission" date="2018-10" db="EMBL/GenBank/DDBJ databases">
        <authorList>
            <person name="Gruber-Vodicka H."/>
            <person name="Jaeckle O."/>
        </authorList>
    </citation>
    <scope>NUCLEOTIDE SEQUENCE</scope>
</reference>
<proteinExistence type="predicted"/>
<organism evidence="1">
    <name type="scientific">invertebrate metagenome</name>
    <dbReference type="NCBI Taxonomy" id="1711999"/>
    <lineage>
        <taxon>unclassified sequences</taxon>
        <taxon>metagenomes</taxon>
        <taxon>organismal metagenomes</taxon>
    </lineage>
</organism>
<name>A0A484H5K3_9ZZZZ</name>
<accession>A0A484H5K3</accession>
<gene>
    <name evidence="1" type="ORF">RIEGSTA812A_PEG_722</name>
</gene>
<protein>
    <submittedName>
        <fullName evidence="1">Uncharacterized protein</fullName>
    </submittedName>
</protein>
<dbReference type="EMBL" id="LR026963">
    <property type="protein sequence ID" value="VBB69249.1"/>
    <property type="molecule type" value="Genomic_DNA"/>
</dbReference>
<evidence type="ECO:0000313" key="1">
    <source>
        <dbReference type="EMBL" id="VBB69249.1"/>
    </source>
</evidence>
<sequence>MAITPSREIAARVVVHERAHIRAALATAAATKRTIILVSGPAVGGAMGGPWFRYMVADIAALYPQARFTTVIDCGTAAGFALAALAGGAAAIRLHAPPLVLERVRDIARQSGAVIDLDTNPMLDLLFHSDPVAACHAWLKAS</sequence>
<dbReference type="AlphaFoldDB" id="A0A484H5K3"/>